<evidence type="ECO:0000313" key="7">
    <source>
        <dbReference type="EMBL" id="HEC57713.1"/>
    </source>
</evidence>
<dbReference type="SUPFAM" id="SSF52029">
    <property type="entry name" value="GroEL apical domain-like"/>
    <property type="match status" value="1"/>
</dbReference>
<dbReference type="PROSITE" id="PS00995">
    <property type="entry name" value="TCP1_3"/>
    <property type="match status" value="1"/>
</dbReference>
<evidence type="ECO:0000256" key="4">
    <source>
        <dbReference type="ARBA" id="ARBA00023186"/>
    </source>
</evidence>
<dbReference type="InterPro" id="IPR012714">
    <property type="entry name" value="Thermosome_arc"/>
</dbReference>
<dbReference type="PRINTS" id="PR00304">
    <property type="entry name" value="TCOMPLEXTCP1"/>
</dbReference>
<dbReference type="Proteomes" id="UP000885936">
    <property type="component" value="Unassembled WGS sequence"/>
</dbReference>
<dbReference type="NCBIfam" id="NF041083">
    <property type="entry name" value="thermosome_beta"/>
    <property type="match status" value="1"/>
</dbReference>
<evidence type="ECO:0000313" key="9">
    <source>
        <dbReference type="Proteomes" id="UP000185779"/>
    </source>
</evidence>
<evidence type="ECO:0000256" key="2">
    <source>
        <dbReference type="ARBA" id="ARBA00022741"/>
    </source>
</evidence>
<dbReference type="CDD" id="cd03343">
    <property type="entry name" value="cpn60"/>
    <property type="match status" value="1"/>
</dbReference>
<dbReference type="Proteomes" id="UP000185779">
    <property type="component" value="Unassembled WGS sequence"/>
</dbReference>
<dbReference type="GO" id="GO:0005524">
    <property type="term" value="F:ATP binding"/>
    <property type="evidence" value="ECO:0007669"/>
    <property type="project" value="UniProtKB-KW"/>
</dbReference>
<dbReference type="SUPFAM" id="SSF54849">
    <property type="entry name" value="GroEL-intermediate domain like"/>
    <property type="match status" value="1"/>
</dbReference>
<reference evidence="8 9" key="1">
    <citation type="submission" date="2016-05" db="EMBL/GenBank/DDBJ databases">
        <title>Microbial consortia oxidize butane by reversing methanogenesis.</title>
        <authorList>
            <person name="Laso-Perez R."/>
            <person name="Richter M."/>
            <person name="Wegener G."/>
            <person name="Musat F."/>
        </authorList>
    </citation>
    <scope>NUCLEOTIDE SEQUENCE [LARGE SCALE GENOMIC DNA]</scope>
    <source>
        <strain evidence="8">BOX1</strain>
    </source>
</reference>
<dbReference type="InterPro" id="IPR027413">
    <property type="entry name" value="GROEL-like_equatorial_sf"/>
</dbReference>
<dbReference type="InterPro" id="IPR002423">
    <property type="entry name" value="Cpn60/GroEL/TCP-1"/>
</dbReference>
<comment type="similarity">
    <text evidence="1 5">Belongs to the TCP-1 chaperonin family.</text>
</comment>
<dbReference type="EMBL" id="DRIE01000124">
    <property type="protein sequence ID" value="HEC57713.1"/>
    <property type="molecule type" value="Genomic_DNA"/>
</dbReference>
<reference evidence="7" key="2">
    <citation type="journal article" date="2020" name="mSystems">
        <title>Genome- and Community-Level Interaction Insights into Carbon Utilization and Element Cycling Functions of Hydrothermarchaeota in Hydrothermal Sediment.</title>
        <authorList>
            <person name="Zhou Z."/>
            <person name="Liu Y."/>
            <person name="Xu W."/>
            <person name="Pan J."/>
            <person name="Luo Z.H."/>
            <person name="Li M."/>
        </authorList>
    </citation>
    <scope>NUCLEOTIDE SEQUENCE [LARGE SCALE GENOMIC DNA]</scope>
    <source>
        <strain evidence="7">HyVt-386</strain>
    </source>
</reference>
<dbReference type="GO" id="GO:0140662">
    <property type="term" value="F:ATP-dependent protein folding chaperone"/>
    <property type="evidence" value="ECO:0007669"/>
    <property type="project" value="InterPro"/>
</dbReference>
<dbReference type="EMBL" id="LYOR01000008">
    <property type="protein sequence ID" value="OFV65712.1"/>
    <property type="molecule type" value="Genomic_DNA"/>
</dbReference>
<gene>
    <name evidence="7" type="ORF">ENI32_07585</name>
    <name evidence="8" type="ORF">SBU_001413</name>
</gene>
<dbReference type="PROSITE" id="PS00751">
    <property type="entry name" value="TCP1_2"/>
    <property type="match status" value="1"/>
</dbReference>
<evidence type="ECO:0000256" key="6">
    <source>
        <dbReference type="SAM" id="MobiDB-lite"/>
    </source>
</evidence>
<evidence type="ECO:0000256" key="1">
    <source>
        <dbReference type="ARBA" id="ARBA00008020"/>
    </source>
</evidence>
<dbReference type="InterPro" id="IPR027409">
    <property type="entry name" value="GroEL-like_apical_dom_sf"/>
</dbReference>
<evidence type="ECO:0000256" key="5">
    <source>
        <dbReference type="RuleBase" id="RU004187"/>
    </source>
</evidence>
<dbReference type="Pfam" id="PF00118">
    <property type="entry name" value="Cpn60_TCP1"/>
    <property type="match status" value="1"/>
</dbReference>
<dbReference type="InterPro" id="IPR027410">
    <property type="entry name" value="TCP-1-like_intermed_sf"/>
</dbReference>
<dbReference type="NCBIfam" id="TIGR02339">
    <property type="entry name" value="thermosome_arch"/>
    <property type="match status" value="1"/>
</dbReference>
<dbReference type="InterPro" id="IPR017998">
    <property type="entry name" value="Chaperone_TCP-1"/>
</dbReference>
<comment type="caution">
    <text evidence="8">The sequence shown here is derived from an EMBL/GenBank/DDBJ whole genome shotgun (WGS) entry which is preliminary data.</text>
</comment>
<dbReference type="PANTHER" id="PTHR11353">
    <property type="entry name" value="CHAPERONIN"/>
    <property type="match status" value="1"/>
</dbReference>
<dbReference type="Gene3D" id="3.50.7.10">
    <property type="entry name" value="GroEL"/>
    <property type="match status" value="1"/>
</dbReference>
<dbReference type="InterPro" id="IPR054827">
    <property type="entry name" value="thermosome_alpha"/>
</dbReference>
<dbReference type="AlphaFoldDB" id="A0A1F2P400"/>
<keyword evidence="9" id="KW-1185">Reference proteome</keyword>
<dbReference type="GO" id="GO:0051082">
    <property type="term" value="F:unfolded protein binding"/>
    <property type="evidence" value="ECO:0007669"/>
    <property type="project" value="InterPro"/>
</dbReference>
<dbReference type="GO" id="GO:0016887">
    <property type="term" value="F:ATP hydrolysis activity"/>
    <property type="evidence" value="ECO:0007669"/>
    <property type="project" value="InterPro"/>
</dbReference>
<dbReference type="Gene3D" id="3.30.260.10">
    <property type="entry name" value="TCP-1-like chaperonin intermediate domain"/>
    <property type="match status" value="1"/>
</dbReference>
<dbReference type="Gene3D" id="1.10.560.10">
    <property type="entry name" value="GroEL-like equatorial domain"/>
    <property type="match status" value="1"/>
</dbReference>
<sequence length="549" mass="58438">MAALGGTPVIILSPEATRSRGRDAQSNNIAAAMAVAEAVRTTLGPRGMDKMLVDMLGDVVITNDGATILKEIDIEHPAAKMIVEISKTQDEEAGDGTTTAVVIAGELLKRAEELIELDVHPTVIISGYHAALNKAKELLEDFAIDIEGSGDEALLKIARTSLTGKGVGSADEHLAEIVVRAAKAVADESGVDVDRINVERKIGGRVDDTIMINGVAIDKERVHPSMPAKIENAKIALINASMEIRKTEFSAEIAIKTPEQLQAFLDEEAATLKAMADKVRESGANVVFCQKGMDDAVQFHLAKAGIMGVRRVKKSDMERIARATGAKIVTNLDAISPDDLGEADLVEERRYGDEKMVVIEGCKDPKAVSIIVRGGTEHVVAEADRAIHDALKSVGCAIEDGKVVAGGGSPEVELALRLRTYSSELKGRSQLAVKMFADAIEMIPRTLAENAGHDQVDKLVELRAMHQQGEKNAGIDVFTGKIVDMWEKGVIEPLRVKKQALSSAVEAATMLLRIDDVIAVKKIPGGEEEEGGRGGMPGGGYGGGMPPMM</sequence>
<keyword evidence="3 5" id="KW-0067">ATP-binding</keyword>
<protein>
    <submittedName>
        <fullName evidence="7">Thermosome subunit</fullName>
    </submittedName>
    <submittedName>
        <fullName evidence="8">Thermosome, alpha subunit</fullName>
    </submittedName>
</protein>
<dbReference type="STRING" id="1839936.SBU_001413"/>
<evidence type="ECO:0000313" key="8">
    <source>
        <dbReference type="EMBL" id="OFV65712.1"/>
    </source>
</evidence>
<dbReference type="PROSITE" id="PS00750">
    <property type="entry name" value="TCP1_1"/>
    <property type="match status" value="1"/>
</dbReference>
<dbReference type="SUPFAM" id="SSF48592">
    <property type="entry name" value="GroEL equatorial domain-like"/>
    <property type="match status" value="1"/>
</dbReference>
<dbReference type="InterPro" id="IPR053374">
    <property type="entry name" value="TCP-1_chaperonin"/>
</dbReference>
<organism evidence="8 9">
    <name type="scientific">Candidatus Syntropharchaeum butanivorans</name>
    <dbReference type="NCBI Taxonomy" id="1839936"/>
    <lineage>
        <taxon>Archaea</taxon>
        <taxon>Methanobacteriati</taxon>
        <taxon>Methanobacteriota</taxon>
        <taxon>Stenosarchaea group</taxon>
        <taxon>Methanomicrobia</taxon>
        <taxon>Methanosarcinales</taxon>
        <taxon>ANME-2 cluster</taxon>
        <taxon>Candidatus Syntropharchaeum</taxon>
    </lineage>
</organism>
<dbReference type="PATRIC" id="fig|1839936.3.peg.1434"/>
<feature type="compositionally biased region" description="Gly residues" evidence="6">
    <location>
        <begin position="533"/>
        <end position="549"/>
    </location>
</feature>
<accession>A0A1F2P400</accession>
<feature type="region of interest" description="Disordered" evidence="6">
    <location>
        <begin position="525"/>
        <end position="549"/>
    </location>
</feature>
<dbReference type="InterPro" id="IPR002194">
    <property type="entry name" value="Chaperonin_TCP-1_CS"/>
</dbReference>
<dbReference type="NCBIfam" id="NF041082">
    <property type="entry name" value="thermosome_alpha"/>
    <property type="match status" value="1"/>
</dbReference>
<keyword evidence="4 5" id="KW-0143">Chaperone</keyword>
<proteinExistence type="inferred from homology"/>
<keyword evidence="2 5" id="KW-0547">Nucleotide-binding</keyword>
<name>A0A1F2P400_9EURY</name>
<evidence type="ECO:0000256" key="3">
    <source>
        <dbReference type="ARBA" id="ARBA00022840"/>
    </source>
</evidence>